<name>A0A9X2A255_9FLAO</name>
<accession>A0A9X2A255</accession>
<keyword evidence="3" id="KW-1185">Reference proteome</keyword>
<evidence type="ECO:0000313" key="3">
    <source>
        <dbReference type="Proteomes" id="UP001139521"/>
    </source>
</evidence>
<reference evidence="2" key="1">
    <citation type="submission" date="2022-01" db="EMBL/GenBank/DDBJ databases">
        <title>Genome sequencing of Zunongwangia sp. M21534 genome.</title>
        <authorList>
            <person name="Chen Y."/>
            <person name="Dong C."/>
            <person name="Shao Z."/>
        </authorList>
    </citation>
    <scope>NUCLEOTIDE SEQUENCE</scope>
    <source>
        <strain evidence="2">MCCC M21534</strain>
    </source>
</reference>
<protein>
    <submittedName>
        <fullName evidence="2">Uncharacterized protein</fullName>
    </submittedName>
</protein>
<evidence type="ECO:0000256" key="1">
    <source>
        <dbReference type="SAM" id="Phobius"/>
    </source>
</evidence>
<comment type="caution">
    <text evidence="2">The sequence shown here is derived from an EMBL/GenBank/DDBJ whole genome shotgun (WGS) entry which is preliminary data.</text>
</comment>
<evidence type="ECO:0000313" key="2">
    <source>
        <dbReference type="EMBL" id="MCL6220940.1"/>
    </source>
</evidence>
<proteinExistence type="predicted"/>
<organism evidence="2 3">
    <name type="scientific">Zunongwangia pacifica</name>
    <dbReference type="NCBI Taxonomy" id="2911062"/>
    <lineage>
        <taxon>Bacteria</taxon>
        <taxon>Pseudomonadati</taxon>
        <taxon>Bacteroidota</taxon>
        <taxon>Flavobacteriia</taxon>
        <taxon>Flavobacteriales</taxon>
        <taxon>Flavobacteriaceae</taxon>
        <taxon>Zunongwangia</taxon>
    </lineage>
</organism>
<dbReference type="AlphaFoldDB" id="A0A9X2A255"/>
<keyword evidence="1" id="KW-0812">Transmembrane</keyword>
<sequence length="203" mass="24265">MQKGILEIYKNIINILKMEGLGSIILKQVLVFSVLFTLSSCTIQKEYFKSFLQRNNNLSFFSKKENIDDCFNEKYYKKNNLEYKFYIIDNRNECTGVNMVAQMGDFDEFIYKDESFNKNEVLENFSKHIEEYKTRERKLLNAMFYTDLKESETSIITDLIPLIFTVFYKSYKKEDKYPFFNFIIIVNANDILKGMKNPPKFNR</sequence>
<keyword evidence="1" id="KW-0472">Membrane</keyword>
<keyword evidence="1" id="KW-1133">Transmembrane helix</keyword>
<dbReference type="Proteomes" id="UP001139521">
    <property type="component" value="Unassembled WGS sequence"/>
</dbReference>
<gene>
    <name evidence="2" type="ORF">L1967_21830</name>
</gene>
<dbReference type="EMBL" id="JAKHSK010000069">
    <property type="protein sequence ID" value="MCL6220940.1"/>
    <property type="molecule type" value="Genomic_DNA"/>
</dbReference>
<feature type="transmembrane region" description="Helical" evidence="1">
    <location>
        <begin position="21"/>
        <end position="39"/>
    </location>
</feature>
<dbReference type="RefSeq" id="WP_249603610.1">
    <property type="nucleotide sequence ID" value="NZ_JAKHSK010000069.1"/>
</dbReference>